<protein>
    <submittedName>
        <fullName evidence="1">Uncharacterized protein</fullName>
    </submittedName>
</protein>
<evidence type="ECO:0000313" key="2">
    <source>
        <dbReference type="Proteomes" id="UP000077852"/>
    </source>
</evidence>
<proteinExistence type="predicted"/>
<dbReference type="Proteomes" id="UP000077852">
    <property type="component" value="Unassembled WGS sequence"/>
</dbReference>
<organism evidence="1 2">
    <name type="scientific">Variovorax paradoxus</name>
    <dbReference type="NCBI Taxonomy" id="34073"/>
    <lineage>
        <taxon>Bacteria</taxon>
        <taxon>Pseudomonadati</taxon>
        <taxon>Pseudomonadota</taxon>
        <taxon>Betaproteobacteria</taxon>
        <taxon>Burkholderiales</taxon>
        <taxon>Comamonadaceae</taxon>
        <taxon>Variovorax</taxon>
    </lineage>
</organism>
<sequence>MATPEEATTTASAANLLGTEMALTAALRALIKTHPQPSLLAQELVQQRQFSQAHLEASPVSDKALMGFELTWAMILHQDPAQDVQLVPAS</sequence>
<dbReference type="RefSeq" id="WP_155742437.1">
    <property type="nucleotide sequence ID" value="NZ_LVHG01000029.1"/>
</dbReference>
<evidence type="ECO:0000313" key="1">
    <source>
        <dbReference type="EMBL" id="OAK65836.1"/>
    </source>
</evidence>
<reference evidence="1 2" key="1">
    <citation type="submission" date="2016-03" db="EMBL/GenBank/DDBJ databases">
        <title>Genome sequence of Variovorax paradoxus KB5.</title>
        <authorList>
            <person name="Jeong H."/>
            <person name="Hong C.E."/>
            <person name="Jo S.H."/>
            <person name="Park J.M."/>
        </authorList>
    </citation>
    <scope>NUCLEOTIDE SEQUENCE [LARGE SCALE GENOMIC DNA]</scope>
    <source>
        <strain evidence="1 2">KB5</strain>
    </source>
</reference>
<dbReference type="EMBL" id="LVHG01000029">
    <property type="protein sequence ID" value="OAK65836.1"/>
    <property type="molecule type" value="Genomic_DNA"/>
</dbReference>
<accession>A0AA91DSS9</accession>
<dbReference type="AlphaFoldDB" id="A0AA91DSS9"/>
<gene>
    <name evidence="1" type="ORF">A3K87_00755</name>
</gene>
<name>A0AA91DSS9_VARPD</name>
<comment type="caution">
    <text evidence="1">The sequence shown here is derived from an EMBL/GenBank/DDBJ whole genome shotgun (WGS) entry which is preliminary data.</text>
</comment>